<dbReference type="PANTHER" id="PTHR11972:SF69">
    <property type="entry name" value="FERRIC REDUCTION OXIDASE 6-RELATED"/>
    <property type="match status" value="1"/>
</dbReference>
<dbReference type="Gene3D" id="3.40.50.80">
    <property type="entry name" value="Nucleotide-binding domain of ferredoxin-NADP reductase (FNR) module"/>
    <property type="match status" value="1"/>
</dbReference>
<feature type="transmembrane region" description="Helical" evidence="3">
    <location>
        <begin position="67"/>
        <end position="87"/>
    </location>
</feature>
<keyword evidence="2" id="KW-0560">Oxidoreductase</keyword>
<evidence type="ECO:0000313" key="6">
    <source>
        <dbReference type="Proteomes" id="UP001210925"/>
    </source>
</evidence>
<keyword evidence="3" id="KW-1133">Transmembrane helix</keyword>
<organism evidence="5 6">
    <name type="scientific">Boothiomyces macroporosus</name>
    <dbReference type="NCBI Taxonomy" id="261099"/>
    <lineage>
        <taxon>Eukaryota</taxon>
        <taxon>Fungi</taxon>
        <taxon>Fungi incertae sedis</taxon>
        <taxon>Chytridiomycota</taxon>
        <taxon>Chytridiomycota incertae sedis</taxon>
        <taxon>Chytridiomycetes</taxon>
        <taxon>Rhizophydiales</taxon>
        <taxon>Terramycetaceae</taxon>
        <taxon>Boothiomyces</taxon>
    </lineage>
</organism>
<dbReference type="CDD" id="cd06186">
    <property type="entry name" value="NOX_Duox_like_FAD_NADP"/>
    <property type="match status" value="1"/>
</dbReference>
<evidence type="ECO:0000256" key="3">
    <source>
        <dbReference type="SAM" id="Phobius"/>
    </source>
</evidence>
<dbReference type="InterPro" id="IPR050369">
    <property type="entry name" value="RBOH/FRE"/>
</dbReference>
<feature type="transmembrane region" description="Helical" evidence="3">
    <location>
        <begin position="93"/>
        <end position="112"/>
    </location>
</feature>
<proteinExistence type="predicted"/>
<dbReference type="InterPro" id="IPR017927">
    <property type="entry name" value="FAD-bd_FR_type"/>
</dbReference>
<dbReference type="InterPro" id="IPR013112">
    <property type="entry name" value="FAD-bd_8"/>
</dbReference>
<keyword evidence="3" id="KW-0472">Membrane</keyword>
<accession>A0AAD5UMP5</accession>
<dbReference type="SUPFAM" id="SSF63380">
    <property type="entry name" value="Riboflavin synthase domain-like"/>
    <property type="match status" value="1"/>
</dbReference>
<name>A0AAD5UMP5_9FUNG</name>
<keyword evidence="3" id="KW-0812">Transmembrane</keyword>
<dbReference type="PANTHER" id="PTHR11972">
    <property type="entry name" value="NADPH OXIDASE"/>
    <property type="match status" value="1"/>
</dbReference>
<feature type="domain" description="FAD-binding FR-type" evidence="4">
    <location>
        <begin position="80"/>
        <end position="214"/>
    </location>
</feature>
<dbReference type="SUPFAM" id="SSF52343">
    <property type="entry name" value="Ferredoxin reductase-like, C-terminal NADP-linked domain"/>
    <property type="match status" value="1"/>
</dbReference>
<dbReference type="EMBL" id="JADGKB010000001">
    <property type="protein sequence ID" value="KAJ3262485.1"/>
    <property type="molecule type" value="Genomic_DNA"/>
</dbReference>
<dbReference type="InterPro" id="IPR013121">
    <property type="entry name" value="Fe_red_NAD-bd_6"/>
</dbReference>
<evidence type="ECO:0000313" key="5">
    <source>
        <dbReference type="EMBL" id="KAJ3262485.1"/>
    </source>
</evidence>
<evidence type="ECO:0000256" key="1">
    <source>
        <dbReference type="ARBA" id="ARBA00022982"/>
    </source>
</evidence>
<sequence>MFGISTFIHMAEVMISFIVRGKPFFQTLTGYGIAKPGIKPYGNLFGLIIFILYLVVYRYAINRKVDYQLFLIMHSVLPLPIVILAFLHANSNIVYTLPSLVLYLLDLVVRIYNYSSYCKCQYSIEKNGYIRIDLYTKLNACPGQYVQIKVIDGKFGNNSLFAHPFTIAANVSQNHYVVLIKPNGKWTTNLKTLIENDGEFKLSVSGPFGKPIFKSEFDHYVFVAGGSGITSCLLPISELLYKNKSVVLIWTFNDKYSEQLSLLEDLKELGDIKIHLYYTGKEEYDGIPNSRFDPFNYFSLYSGAVYCCGPESLMEDVKKATSSSKITYECAEYTF</sequence>
<dbReference type="GO" id="GO:0016491">
    <property type="term" value="F:oxidoreductase activity"/>
    <property type="evidence" value="ECO:0007669"/>
    <property type="project" value="UniProtKB-KW"/>
</dbReference>
<dbReference type="Gene3D" id="2.40.30.10">
    <property type="entry name" value="Translation factors"/>
    <property type="match status" value="1"/>
</dbReference>
<protein>
    <recommendedName>
        <fullName evidence="4">FAD-binding FR-type domain-containing protein</fullName>
    </recommendedName>
</protein>
<feature type="transmembrane region" description="Helical" evidence="3">
    <location>
        <begin position="41"/>
        <end position="60"/>
    </location>
</feature>
<dbReference type="GO" id="GO:0005886">
    <property type="term" value="C:plasma membrane"/>
    <property type="evidence" value="ECO:0007669"/>
    <property type="project" value="TreeGrafter"/>
</dbReference>
<dbReference type="Pfam" id="PF08022">
    <property type="entry name" value="FAD_binding_8"/>
    <property type="match status" value="1"/>
</dbReference>
<evidence type="ECO:0000256" key="2">
    <source>
        <dbReference type="ARBA" id="ARBA00023002"/>
    </source>
</evidence>
<dbReference type="PROSITE" id="PS51384">
    <property type="entry name" value="FAD_FR"/>
    <property type="match status" value="1"/>
</dbReference>
<reference evidence="5" key="1">
    <citation type="submission" date="2020-05" db="EMBL/GenBank/DDBJ databases">
        <title>Phylogenomic resolution of chytrid fungi.</title>
        <authorList>
            <person name="Stajich J.E."/>
            <person name="Amses K."/>
            <person name="Simmons R."/>
            <person name="Seto K."/>
            <person name="Myers J."/>
            <person name="Bonds A."/>
            <person name="Quandt C.A."/>
            <person name="Barry K."/>
            <person name="Liu P."/>
            <person name="Grigoriev I."/>
            <person name="Longcore J.E."/>
            <person name="James T.Y."/>
        </authorList>
    </citation>
    <scope>NUCLEOTIDE SEQUENCE</scope>
    <source>
        <strain evidence="5">PLAUS21</strain>
    </source>
</reference>
<comment type="caution">
    <text evidence="5">The sequence shown here is derived from an EMBL/GenBank/DDBJ whole genome shotgun (WGS) entry which is preliminary data.</text>
</comment>
<dbReference type="InterPro" id="IPR039261">
    <property type="entry name" value="FNR_nucleotide-bd"/>
</dbReference>
<keyword evidence="1" id="KW-0249">Electron transport</keyword>
<keyword evidence="1" id="KW-0813">Transport</keyword>
<evidence type="ECO:0000259" key="4">
    <source>
        <dbReference type="PROSITE" id="PS51384"/>
    </source>
</evidence>
<dbReference type="Proteomes" id="UP001210925">
    <property type="component" value="Unassembled WGS sequence"/>
</dbReference>
<gene>
    <name evidence="5" type="ORF">HK103_000014</name>
</gene>
<keyword evidence="6" id="KW-1185">Reference proteome</keyword>
<dbReference type="AlphaFoldDB" id="A0AAD5UMP5"/>
<dbReference type="InterPro" id="IPR017938">
    <property type="entry name" value="Riboflavin_synthase-like_b-brl"/>
</dbReference>
<dbReference type="Pfam" id="PF08030">
    <property type="entry name" value="NAD_binding_6"/>
    <property type="match status" value="1"/>
</dbReference>
<dbReference type="PRINTS" id="PR00410">
    <property type="entry name" value="PHEHYDRXLASE"/>
</dbReference>